<evidence type="ECO:0000256" key="1">
    <source>
        <dbReference type="SAM" id="SignalP"/>
    </source>
</evidence>
<comment type="caution">
    <text evidence="2">The sequence shown here is derived from an EMBL/GenBank/DDBJ whole genome shotgun (WGS) entry which is preliminary data.</text>
</comment>
<reference evidence="2 3" key="1">
    <citation type="submission" date="2017-09" db="EMBL/GenBank/DDBJ databases">
        <authorList>
            <person name="Perez-Cataluna A."/>
            <person name="Figueras M.J."/>
            <person name="Salas-Masso N."/>
        </authorList>
    </citation>
    <scope>NUCLEOTIDE SEQUENCE [LARGE SCALE GENOMIC DNA]</scope>
    <source>
        <strain evidence="2 3">F138-33</strain>
    </source>
</reference>
<keyword evidence="1" id="KW-0732">Signal</keyword>
<feature type="signal peptide" evidence="1">
    <location>
        <begin position="1"/>
        <end position="17"/>
    </location>
</feature>
<name>A0ABX4LNY8_9BACT</name>
<protein>
    <recommendedName>
        <fullName evidence="4">DUF1318 domain-containing protein</fullName>
    </recommendedName>
</protein>
<keyword evidence="3" id="KW-1185">Reference proteome</keyword>
<dbReference type="EMBL" id="NWVW01000009">
    <property type="protein sequence ID" value="PHO09611.1"/>
    <property type="molecule type" value="Genomic_DNA"/>
</dbReference>
<sequence>MKKIILGIVLLSSFLCAKSFQYLLYATATEMQNGKVVSVSAINDGKNFGLGSVDAKEKNSIQKANIKALEKYMKKTTKFKKAHLIEIINILGNNGWEMVSNTKSNNNLDTYIFKKEL</sequence>
<feature type="chain" id="PRO_5047387341" description="DUF1318 domain-containing protein" evidence="1">
    <location>
        <begin position="18"/>
        <end position="117"/>
    </location>
</feature>
<accession>A0ABX4LNY8</accession>
<proteinExistence type="predicted"/>
<evidence type="ECO:0008006" key="4">
    <source>
        <dbReference type="Google" id="ProtNLM"/>
    </source>
</evidence>
<evidence type="ECO:0000313" key="3">
    <source>
        <dbReference type="Proteomes" id="UP000221384"/>
    </source>
</evidence>
<dbReference type="Proteomes" id="UP000221384">
    <property type="component" value="Unassembled WGS sequence"/>
</dbReference>
<evidence type="ECO:0000313" key="2">
    <source>
        <dbReference type="EMBL" id="PHO09611.1"/>
    </source>
</evidence>
<organism evidence="2 3">
    <name type="scientific">Malaciobacter canalis</name>
    <dbReference type="NCBI Taxonomy" id="1912871"/>
    <lineage>
        <taxon>Bacteria</taxon>
        <taxon>Pseudomonadati</taxon>
        <taxon>Campylobacterota</taxon>
        <taxon>Epsilonproteobacteria</taxon>
        <taxon>Campylobacterales</taxon>
        <taxon>Arcobacteraceae</taxon>
        <taxon>Malaciobacter</taxon>
    </lineage>
</organism>
<gene>
    <name evidence="2" type="ORF">CPG37_08915</name>
</gene>
<dbReference type="RefSeq" id="WP_099334678.1">
    <property type="nucleotide sequence ID" value="NZ_CP042812.1"/>
</dbReference>